<evidence type="ECO:0000313" key="2">
    <source>
        <dbReference type="EMBL" id="KAJ9617299.1"/>
    </source>
</evidence>
<feature type="domain" description="Xylose isomerase-like TIM barrel" evidence="1">
    <location>
        <begin position="24"/>
        <end position="316"/>
    </location>
</feature>
<reference evidence="2" key="1">
    <citation type="submission" date="2022-10" db="EMBL/GenBank/DDBJ databases">
        <title>Culturing micro-colonial fungi from biological soil crusts in the Mojave desert and describing Neophaeococcomyces mojavensis, and introducing the new genera and species Taxawa tesnikishii.</title>
        <authorList>
            <person name="Kurbessoian T."/>
            <person name="Stajich J.E."/>
        </authorList>
    </citation>
    <scope>NUCLEOTIDE SEQUENCE</scope>
    <source>
        <strain evidence="2">TK_41</strain>
    </source>
</reference>
<dbReference type="PANTHER" id="PTHR12110:SF38">
    <property type="entry name" value="DIOXYGENASE, PUTATIVE (AFU_ORTHOLOGUE AFUA_6G00240)-RELATED"/>
    <property type="match status" value="1"/>
</dbReference>
<dbReference type="Gene3D" id="3.20.20.150">
    <property type="entry name" value="Divalent-metal-dependent TIM barrel enzymes"/>
    <property type="match status" value="1"/>
</dbReference>
<dbReference type="EMBL" id="JAPDRK010000001">
    <property type="protein sequence ID" value="KAJ9617299.1"/>
    <property type="molecule type" value="Genomic_DNA"/>
</dbReference>
<name>A0AA38XPN3_9EURO</name>
<gene>
    <name evidence="2" type="ORF">H2200_001020</name>
</gene>
<sequence length="342" mass="38534">MNHKLAISTISLGWHSSHKLERKLAAAASAGFQGVEIFITDLDKYATTHNLTRIETAVQIKQHCSRNNLEIVCLGSFDNFEGDPSRSLEERLELAREWIAIAHELGTTVIQIPSNDAKDAIGDIDTIVSDFQALSDIGLPADPPISFAYEALGWGTHVADWEESLRIVELVNRPNFGLCLDTYHVLARLWADPRAPSGGRPGGDAALRASLETFLRRCKEPEVREKIIYVQLSDAEKMVPPILPGHEVYSEEKDGTHSWCTYGRIFPLEVERGAYLPMEDILKTWLVSSGWSGWVSMEVFHRDMKKEENGPEEWARRGKTSWDRIESTTLAEYLRKHHSGLQ</sequence>
<accession>A0AA38XPN3</accession>
<dbReference type="Proteomes" id="UP001172673">
    <property type="component" value="Unassembled WGS sequence"/>
</dbReference>
<evidence type="ECO:0000259" key="1">
    <source>
        <dbReference type="Pfam" id="PF01261"/>
    </source>
</evidence>
<keyword evidence="3" id="KW-1185">Reference proteome</keyword>
<dbReference type="AlphaFoldDB" id="A0AA38XPN3"/>
<dbReference type="SUPFAM" id="SSF51658">
    <property type="entry name" value="Xylose isomerase-like"/>
    <property type="match status" value="1"/>
</dbReference>
<dbReference type="InterPro" id="IPR013022">
    <property type="entry name" value="Xyl_isomerase-like_TIM-brl"/>
</dbReference>
<dbReference type="Pfam" id="PF01261">
    <property type="entry name" value="AP_endonuc_2"/>
    <property type="match status" value="1"/>
</dbReference>
<evidence type="ECO:0000313" key="3">
    <source>
        <dbReference type="Proteomes" id="UP001172673"/>
    </source>
</evidence>
<dbReference type="InterPro" id="IPR050312">
    <property type="entry name" value="IolE/XylAMocC-like"/>
</dbReference>
<dbReference type="InterPro" id="IPR036237">
    <property type="entry name" value="Xyl_isomerase-like_sf"/>
</dbReference>
<proteinExistence type="predicted"/>
<comment type="caution">
    <text evidence="2">The sequence shown here is derived from an EMBL/GenBank/DDBJ whole genome shotgun (WGS) entry which is preliminary data.</text>
</comment>
<organism evidence="2 3">
    <name type="scientific">Cladophialophora chaetospira</name>
    <dbReference type="NCBI Taxonomy" id="386627"/>
    <lineage>
        <taxon>Eukaryota</taxon>
        <taxon>Fungi</taxon>
        <taxon>Dikarya</taxon>
        <taxon>Ascomycota</taxon>
        <taxon>Pezizomycotina</taxon>
        <taxon>Eurotiomycetes</taxon>
        <taxon>Chaetothyriomycetidae</taxon>
        <taxon>Chaetothyriales</taxon>
        <taxon>Herpotrichiellaceae</taxon>
        <taxon>Cladophialophora</taxon>
    </lineage>
</organism>
<dbReference type="PANTHER" id="PTHR12110">
    <property type="entry name" value="HYDROXYPYRUVATE ISOMERASE"/>
    <property type="match status" value="1"/>
</dbReference>
<protein>
    <recommendedName>
        <fullName evidence="1">Xylose isomerase-like TIM barrel domain-containing protein</fullName>
    </recommendedName>
</protein>